<name>A0A6N4DRK2_9GAMM</name>
<proteinExistence type="inferred from homology"/>
<dbReference type="Pfam" id="PF01722">
    <property type="entry name" value="BolA"/>
    <property type="match status" value="1"/>
</dbReference>
<dbReference type="GO" id="GO:0006351">
    <property type="term" value="P:DNA-templated transcription"/>
    <property type="evidence" value="ECO:0007669"/>
    <property type="project" value="TreeGrafter"/>
</dbReference>
<dbReference type="InterPro" id="IPR050961">
    <property type="entry name" value="BolA/IbaG_stress_morph_reg"/>
</dbReference>
<comment type="caution">
    <text evidence="4">The sequence shown here is derived from an EMBL/GenBank/DDBJ whole genome shotgun (WGS) entry which is preliminary data.</text>
</comment>
<dbReference type="PANTHER" id="PTHR46229">
    <property type="entry name" value="BOLA TRANSCRIPTION REGULATOR"/>
    <property type="match status" value="1"/>
</dbReference>
<evidence type="ECO:0000256" key="1">
    <source>
        <dbReference type="ARBA" id="ARBA00005578"/>
    </source>
</evidence>
<dbReference type="InterPro" id="IPR036065">
    <property type="entry name" value="BolA-like_sf"/>
</dbReference>
<dbReference type="InterPro" id="IPR002634">
    <property type="entry name" value="BolA"/>
</dbReference>
<dbReference type="Proteomes" id="UP000250928">
    <property type="component" value="Unassembled WGS sequence"/>
</dbReference>
<comment type="similarity">
    <text evidence="1 2">Belongs to the BolA/IbaG family.</text>
</comment>
<dbReference type="EMBL" id="PQCO01000254">
    <property type="protein sequence ID" value="PUD99527.1"/>
    <property type="molecule type" value="Genomic_DNA"/>
</dbReference>
<evidence type="ECO:0000313" key="4">
    <source>
        <dbReference type="EMBL" id="PUD99527.1"/>
    </source>
</evidence>
<dbReference type="AlphaFoldDB" id="A0A6N4DRK2"/>
<evidence type="ECO:0000256" key="3">
    <source>
        <dbReference type="SAM" id="MobiDB-lite"/>
    </source>
</evidence>
<evidence type="ECO:0000256" key="2">
    <source>
        <dbReference type="RuleBase" id="RU003860"/>
    </source>
</evidence>
<dbReference type="PANTHER" id="PTHR46229:SF2">
    <property type="entry name" value="BOLA-LIKE PROTEIN 1"/>
    <property type="match status" value="1"/>
</dbReference>
<dbReference type="SUPFAM" id="SSF82657">
    <property type="entry name" value="BolA-like"/>
    <property type="match status" value="1"/>
</dbReference>
<feature type="region of interest" description="Disordered" evidence="3">
    <location>
        <begin position="84"/>
        <end position="121"/>
    </location>
</feature>
<accession>A0A6N4DRK2</accession>
<evidence type="ECO:0000313" key="5">
    <source>
        <dbReference type="Proteomes" id="UP000250928"/>
    </source>
</evidence>
<gene>
    <name evidence="4" type="ORF">C3L24_10740</name>
</gene>
<protein>
    <submittedName>
        <fullName evidence="4">BolA family transcriptional regulator</fullName>
    </submittedName>
</protein>
<reference evidence="4 5" key="1">
    <citation type="submission" date="2018-01" db="EMBL/GenBank/DDBJ databases">
        <title>Novel co-symbiosis in the lucinid bivalve Phacoides pectinatus.</title>
        <authorList>
            <person name="Lim S.J."/>
            <person name="Davis B.G."/>
            <person name="Gill D.E."/>
            <person name="Engel A.S."/>
            <person name="Anderson L.C."/>
            <person name="Campbell B.J."/>
        </authorList>
    </citation>
    <scope>NUCLEOTIDE SEQUENCE [LARGE SCALE GENOMIC DNA]</scope>
    <source>
        <strain evidence="4">N3_P5</strain>
    </source>
</reference>
<dbReference type="Gene3D" id="3.30.300.90">
    <property type="entry name" value="BolA-like"/>
    <property type="match status" value="1"/>
</dbReference>
<organism evidence="4 5">
    <name type="scientific">Candidatus Sedimenticola endophacoides</name>
    <dbReference type="NCBI Taxonomy" id="2548426"/>
    <lineage>
        <taxon>Bacteria</taxon>
        <taxon>Pseudomonadati</taxon>
        <taxon>Pseudomonadota</taxon>
        <taxon>Gammaproteobacteria</taxon>
        <taxon>Chromatiales</taxon>
        <taxon>Sedimenticolaceae</taxon>
        <taxon>Sedimenticola</taxon>
    </lineage>
</organism>
<sequence length="136" mass="15446">MQQEIEERLHQALAPTHLEVINESHMHAVARDAETHFKVVVVSRQFEGHLLLARHREVNALLKPLFVHGLHALALHTMTPDEWFERGGESPASPECLGVARPERAGLNAEPREPGRSQRRRRAIRRALNAQVKTLI</sequence>
<dbReference type="GO" id="GO:0005829">
    <property type="term" value="C:cytosol"/>
    <property type="evidence" value="ECO:0007669"/>
    <property type="project" value="TreeGrafter"/>
</dbReference>